<gene>
    <name evidence="2" type="ORF">HC248_00532</name>
</gene>
<feature type="signal peptide" evidence="1">
    <location>
        <begin position="1"/>
        <end position="24"/>
    </location>
</feature>
<evidence type="ECO:0000256" key="1">
    <source>
        <dbReference type="SAM" id="SignalP"/>
    </source>
</evidence>
<evidence type="ECO:0000313" key="3">
    <source>
        <dbReference type="Proteomes" id="UP000502041"/>
    </source>
</evidence>
<feature type="chain" id="PRO_5026001404" description="Acid shock protein" evidence="1">
    <location>
        <begin position="25"/>
        <end position="99"/>
    </location>
</feature>
<dbReference type="EMBL" id="CP051461">
    <property type="protein sequence ID" value="QJC55254.1"/>
    <property type="molecule type" value="Genomic_DNA"/>
</dbReference>
<name>A0A6H2H6N0_9BURK</name>
<dbReference type="AlphaFoldDB" id="A0A6H2H6N0"/>
<dbReference type="KEGG" id="pvac:HC248_00532"/>
<sequence length="99" mass="10555">MISFIAASILFTFSMTAASVKAFAAPTFETAMVTATTEPALAEAKKKTVRKKVASKLKSKGGNTRFERGSEETVAERSARLKRECKGRVNAGACAGYTD</sequence>
<keyword evidence="1" id="KW-0732">Signal</keyword>
<proteinExistence type="predicted"/>
<organism evidence="2 3">
    <name type="scientific">Polaromonas vacuolata</name>
    <dbReference type="NCBI Taxonomy" id="37448"/>
    <lineage>
        <taxon>Bacteria</taxon>
        <taxon>Pseudomonadati</taxon>
        <taxon>Pseudomonadota</taxon>
        <taxon>Betaproteobacteria</taxon>
        <taxon>Burkholderiales</taxon>
        <taxon>Comamonadaceae</taxon>
        <taxon>Polaromonas</taxon>
    </lineage>
</organism>
<reference evidence="2 3" key="1">
    <citation type="submission" date="2020-04" db="EMBL/GenBank/DDBJ databases">
        <title>Complete genome of a Psychrophilic, Marine, Gas Vacuolate Bacterium Polaromonas vacuolata KCTC 22033T.</title>
        <authorList>
            <person name="Hwang K."/>
            <person name="Kim K.M."/>
        </authorList>
    </citation>
    <scope>NUCLEOTIDE SEQUENCE [LARGE SCALE GENOMIC DNA]</scope>
    <source>
        <strain evidence="2 3">KCTC 22033</strain>
    </source>
</reference>
<dbReference type="Proteomes" id="UP000502041">
    <property type="component" value="Chromosome"/>
</dbReference>
<evidence type="ECO:0000313" key="2">
    <source>
        <dbReference type="EMBL" id="QJC55254.1"/>
    </source>
</evidence>
<evidence type="ECO:0008006" key="4">
    <source>
        <dbReference type="Google" id="ProtNLM"/>
    </source>
</evidence>
<dbReference type="RefSeq" id="WP_238342700.1">
    <property type="nucleotide sequence ID" value="NZ_CP051461.1"/>
</dbReference>
<accession>A0A6H2H6N0</accession>
<protein>
    <recommendedName>
        <fullName evidence="4">Acid shock protein</fullName>
    </recommendedName>
</protein>
<keyword evidence="3" id="KW-1185">Reference proteome</keyword>